<feature type="domain" description="Major facilitator superfamily (MFS) profile" evidence="10">
    <location>
        <begin position="1"/>
        <end position="89"/>
    </location>
</feature>
<evidence type="ECO:0000313" key="11">
    <source>
        <dbReference type="EMBL" id="SPW42560.1"/>
    </source>
</evidence>
<evidence type="ECO:0000256" key="9">
    <source>
        <dbReference type="SAM" id="Phobius"/>
    </source>
</evidence>
<dbReference type="AlphaFoldDB" id="A0A2X1J6F1"/>
<keyword evidence="7 9" id="KW-1133">Transmembrane helix</keyword>
<reference evidence="11 12" key="1">
    <citation type="submission" date="2018-06" db="EMBL/GenBank/DDBJ databases">
        <authorList>
            <consortium name="Pathogen Informatics"/>
            <person name="Doyle S."/>
        </authorList>
    </citation>
    <scope>NUCLEOTIDE SEQUENCE [LARGE SCALE GENOMIC DNA]</scope>
    <source>
        <strain evidence="11 12">NCTC11126</strain>
    </source>
</reference>
<dbReference type="InterPro" id="IPR036259">
    <property type="entry name" value="MFS_trans_sf"/>
</dbReference>
<gene>
    <name evidence="11" type="primary">xylE_1</name>
    <name evidence="11" type="ORF">NCTC11126_02078</name>
</gene>
<feature type="transmembrane region" description="Helical" evidence="9">
    <location>
        <begin position="29"/>
        <end position="48"/>
    </location>
</feature>
<keyword evidence="4" id="KW-0762">Sugar transport</keyword>
<keyword evidence="3" id="KW-1003">Cell membrane</keyword>
<dbReference type="EMBL" id="UARS01000005">
    <property type="protein sequence ID" value="SPW42560.1"/>
    <property type="molecule type" value="Genomic_DNA"/>
</dbReference>
<evidence type="ECO:0000256" key="4">
    <source>
        <dbReference type="ARBA" id="ARBA00022597"/>
    </source>
</evidence>
<keyword evidence="6" id="KW-0769">Symport</keyword>
<dbReference type="InterPro" id="IPR050814">
    <property type="entry name" value="Myo-inositol_Transporter"/>
</dbReference>
<keyword evidence="2" id="KW-0813">Transport</keyword>
<dbReference type="PANTHER" id="PTHR48020:SF12">
    <property type="entry name" value="PROTON MYO-INOSITOL COTRANSPORTER"/>
    <property type="match status" value="1"/>
</dbReference>
<protein>
    <submittedName>
        <fullName evidence="11">D-xylose transporter XylE</fullName>
    </submittedName>
</protein>
<dbReference type="InterPro" id="IPR005828">
    <property type="entry name" value="MFS_sugar_transport-like"/>
</dbReference>
<keyword evidence="5 9" id="KW-0812">Transmembrane</keyword>
<dbReference type="Pfam" id="PF00083">
    <property type="entry name" value="Sugar_tr"/>
    <property type="match status" value="1"/>
</dbReference>
<accession>A0A2X1J6F1</accession>
<dbReference type="PANTHER" id="PTHR48020">
    <property type="entry name" value="PROTON MYO-INOSITOL COTRANSPORTER"/>
    <property type="match status" value="1"/>
</dbReference>
<dbReference type="Proteomes" id="UP000250561">
    <property type="component" value="Unassembled WGS sequence"/>
</dbReference>
<dbReference type="SUPFAM" id="SSF103473">
    <property type="entry name" value="MFS general substrate transporter"/>
    <property type="match status" value="1"/>
</dbReference>
<evidence type="ECO:0000256" key="2">
    <source>
        <dbReference type="ARBA" id="ARBA00022448"/>
    </source>
</evidence>
<evidence type="ECO:0000256" key="3">
    <source>
        <dbReference type="ARBA" id="ARBA00022475"/>
    </source>
</evidence>
<dbReference type="PROSITE" id="PS50850">
    <property type="entry name" value="MFS"/>
    <property type="match status" value="1"/>
</dbReference>
<feature type="transmembrane region" description="Helical" evidence="9">
    <location>
        <begin position="68"/>
        <end position="85"/>
    </location>
</feature>
<organism evidence="11 12">
    <name type="scientific">Escherichia coli</name>
    <dbReference type="NCBI Taxonomy" id="562"/>
    <lineage>
        <taxon>Bacteria</taxon>
        <taxon>Pseudomonadati</taxon>
        <taxon>Pseudomonadota</taxon>
        <taxon>Gammaproteobacteria</taxon>
        <taxon>Enterobacterales</taxon>
        <taxon>Enterobacteriaceae</taxon>
        <taxon>Escherichia</taxon>
    </lineage>
</organism>
<evidence type="ECO:0000313" key="12">
    <source>
        <dbReference type="Proteomes" id="UP000250561"/>
    </source>
</evidence>
<dbReference type="Gene3D" id="1.20.1250.20">
    <property type="entry name" value="MFS general substrate transporter like domains"/>
    <property type="match status" value="1"/>
</dbReference>
<evidence type="ECO:0000256" key="7">
    <source>
        <dbReference type="ARBA" id="ARBA00022989"/>
    </source>
</evidence>
<dbReference type="GO" id="GO:0016020">
    <property type="term" value="C:membrane"/>
    <property type="evidence" value="ECO:0007669"/>
    <property type="project" value="UniProtKB-SubCell"/>
</dbReference>
<evidence type="ECO:0000256" key="8">
    <source>
        <dbReference type="ARBA" id="ARBA00023136"/>
    </source>
</evidence>
<dbReference type="GO" id="GO:0015293">
    <property type="term" value="F:symporter activity"/>
    <property type="evidence" value="ECO:0007669"/>
    <property type="project" value="UniProtKB-KW"/>
</dbReference>
<evidence type="ECO:0000256" key="1">
    <source>
        <dbReference type="ARBA" id="ARBA00004370"/>
    </source>
</evidence>
<proteinExistence type="predicted"/>
<evidence type="ECO:0000256" key="6">
    <source>
        <dbReference type="ARBA" id="ARBA00022847"/>
    </source>
</evidence>
<evidence type="ECO:0000259" key="10">
    <source>
        <dbReference type="PROSITE" id="PS50850"/>
    </source>
</evidence>
<sequence>MLPPLPCPGVRYAGVLLSEIFPNAIRGKALAIAVAAQWLANYFVSWTFPMMDKNSWLVAHFHNGFSYWIYGCMGVLAALFMWKFVPETKGKTLEELEALWETGNEENTTNCYAVIFLSSTPRHFGVLSFYSRFSRFELHSHRVITSNRIAAE</sequence>
<dbReference type="InterPro" id="IPR020846">
    <property type="entry name" value="MFS_dom"/>
</dbReference>
<name>A0A2X1J6F1_ECOLX</name>
<comment type="subcellular location">
    <subcellularLocation>
        <location evidence="1">Membrane</location>
    </subcellularLocation>
</comment>
<keyword evidence="8 9" id="KW-0472">Membrane</keyword>
<evidence type="ECO:0000256" key="5">
    <source>
        <dbReference type="ARBA" id="ARBA00022692"/>
    </source>
</evidence>